<feature type="region of interest" description="Disordered" evidence="1">
    <location>
        <begin position="156"/>
        <end position="177"/>
    </location>
</feature>
<comment type="caution">
    <text evidence="2">The sequence shown here is derived from an EMBL/GenBank/DDBJ whole genome shotgun (WGS) entry which is preliminary data.</text>
</comment>
<evidence type="ECO:0000313" key="3">
    <source>
        <dbReference type="Proteomes" id="UP000012065"/>
    </source>
</evidence>
<reference evidence="2 3" key="1">
    <citation type="journal article" date="2013" name="J. Biotechnol.">
        <title>Establishment and interpretation of the genome sequence of the phytopathogenic fungus Rhizoctonia solani AG1-IB isolate 7/3/14.</title>
        <authorList>
            <person name="Wibberg D.W."/>
            <person name="Jelonek L.J."/>
            <person name="Rupp O.R."/>
            <person name="Hennig M.H."/>
            <person name="Eikmeyer F.E."/>
            <person name="Goesmann A.G."/>
            <person name="Hartmann A.H."/>
            <person name="Borriss R.B."/>
            <person name="Grosch R.G."/>
            <person name="Puehler A.P."/>
            <person name="Schlueter A.S."/>
        </authorList>
    </citation>
    <scope>NUCLEOTIDE SEQUENCE [LARGE SCALE GENOMIC DNA]</scope>
    <source>
        <strain evidence="3">AG1-IB / isolate 7/3/14</strain>
    </source>
</reference>
<sequence length="205" mass="21451">MPILDAQAILVLDSSIQTVPSSKASSASRRFETALFARPPEVAHCSHPLDTNALARTDGPVSDALHRAHGSVPDQTCAADCSTSDEARAADGDGAGEPCLGAGDPLNEFLKIDLGTGDPSRPGLGLPIVPSLYMLEAGDRNKSGEWSMFKLDPGKTERVGEGVRGSEEMDTRLGREGDGVRGGAVKVLDLEQDAKEGTCLVLRAN</sequence>
<dbReference type="Proteomes" id="UP000012065">
    <property type="component" value="Unassembled WGS sequence"/>
</dbReference>
<dbReference type="EMBL" id="CAOJ01007250">
    <property type="protein sequence ID" value="CCO30952.1"/>
    <property type="molecule type" value="Genomic_DNA"/>
</dbReference>
<dbReference type="AlphaFoldDB" id="M5C4Y1"/>
<dbReference type="HOGENOM" id="CLU_1338344_0_0_1"/>
<organism evidence="2 3">
    <name type="scientific">Thanatephorus cucumeris (strain AG1-IB / isolate 7/3/14)</name>
    <name type="common">Lettuce bottom rot fungus</name>
    <name type="synonym">Rhizoctonia solani</name>
    <dbReference type="NCBI Taxonomy" id="1108050"/>
    <lineage>
        <taxon>Eukaryota</taxon>
        <taxon>Fungi</taxon>
        <taxon>Dikarya</taxon>
        <taxon>Basidiomycota</taxon>
        <taxon>Agaricomycotina</taxon>
        <taxon>Agaricomycetes</taxon>
        <taxon>Cantharellales</taxon>
        <taxon>Ceratobasidiaceae</taxon>
        <taxon>Rhizoctonia</taxon>
        <taxon>Rhizoctonia solani AG-1</taxon>
    </lineage>
</organism>
<evidence type="ECO:0000313" key="2">
    <source>
        <dbReference type="EMBL" id="CCO30952.1"/>
    </source>
</evidence>
<gene>
    <name evidence="2" type="ORF">BN14_04986</name>
</gene>
<name>M5C4Y1_THACB</name>
<evidence type="ECO:0000256" key="1">
    <source>
        <dbReference type="SAM" id="MobiDB-lite"/>
    </source>
</evidence>
<proteinExistence type="predicted"/>
<protein>
    <submittedName>
        <fullName evidence="2">Uncharacterized protein</fullName>
    </submittedName>
</protein>
<accession>M5C4Y1</accession>